<dbReference type="InterPro" id="IPR031259">
    <property type="entry name" value="ILBP"/>
</dbReference>
<dbReference type="Proteomes" id="UP000318571">
    <property type="component" value="Chromosome 1"/>
</dbReference>
<dbReference type="EMBL" id="VCGU01000010">
    <property type="protein sequence ID" value="TRY68617.1"/>
    <property type="molecule type" value="Genomic_DNA"/>
</dbReference>
<proteinExistence type="inferred from homology"/>
<dbReference type="PANTHER" id="PTHR11955">
    <property type="entry name" value="FATTY ACID BINDING PROTEIN"/>
    <property type="match status" value="1"/>
</dbReference>
<dbReference type="OMA" id="MPNFAGN"/>
<gene>
    <name evidence="3" type="ORF">TCAL_03229</name>
</gene>
<keyword evidence="2" id="KW-0446">Lipid-binding</keyword>
<dbReference type="GO" id="GO:0008289">
    <property type="term" value="F:lipid binding"/>
    <property type="evidence" value="ECO:0007669"/>
    <property type="project" value="UniProtKB-KW"/>
</dbReference>
<dbReference type="Gene3D" id="2.40.128.20">
    <property type="match status" value="1"/>
</dbReference>
<evidence type="ECO:0000256" key="2">
    <source>
        <dbReference type="ARBA" id="ARBA00023121"/>
    </source>
</evidence>
<dbReference type="OrthoDB" id="354351at2759"/>
<evidence type="ECO:0008006" key="5">
    <source>
        <dbReference type="Google" id="ProtNLM"/>
    </source>
</evidence>
<dbReference type="InterPro" id="IPR012674">
    <property type="entry name" value="Calycin"/>
</dbReference>
<name>A0A553NT59_TIGCA</name>
<dbReference type="SUPFAM" id="SSF50814">
    <property type="entry name" value="Lipocalins"/>
    <property type="match status" value="1"/>
</dbReference>
<comment type="similarity">
    <text evidence="1">Belongs to the calycin superfamily. Fatty-acid binding protein (FABP) family.</text>
</comment>
<accession>A0A553NT59</accession>
<dbReference type="STRING" id="6832.A0A553NT59"/>
<dbReference type="PRINTS" id="PR00178">
    <property type="entry name" value="FATTYACIDBP"/>
</dbReference>
<evidence type="ECO:0000313" key="3">
    <source>
        <dbReference type="EMBL" id="TRY68617.1"/>
    </source>
</evidence>
<organism evidence="3 4">
    <name type="scientific">Tigriopus californicus</name>
    <name type="common">Marine copepod</name>
    <dbReference type="NCBI Taxonomy" id="6832"/>
    <lineage>
        <taxon>Eukaryota</taxon>
        <taxon>Metazoa</taxon>
        <taxon>Ecdysozoa</taxon>
        <taxon>Arthropoda</taxon>
        <taxon>Crustacea</taxon>
        <taxon>Multicrustacea</taxon>
        <taxon>Hexanauplia</taxon>
        <taxon>Copepoda</taxon>
        <taxon>Harpacticoida</taxon>
        <taxon>Harpacticidae</taxon>
        <taxon>Tigriopus</taxon>
    </lineage>
</organism>
<protein>
    <recommendedName>
        <fullName evidence="5">Cytosolic fatty-acid binding proteins domain-containing protein</fullName>
    </recommendedName>
</protein>
<comment type="caution">
    <text evidence="3">The sequence shown here is derived from an EMBL/GenBank/DDBJ whole genome shotgun (WGS) entry which is preliminary data.</text>
</comment>
<dbReference type="InterPro" id="IPR000463">
    <property type="entry name" value="Fatty_acid-bd"/>
</dbReference>
<keyword evidence="4" id="KW-1185">Reference proteome</keyword>
<dbReference type="AlphaFoldDB" id="A0A553NT59"/>
<reference evidence="3 4" key="1">
    <citation type="journal article" date="2018" name="Nat. Ecol. Evol.">
        <title>Genomic signatures of mitonuclear coevolution across populations of Tigriopus californicus.</title>
        <authorList>
            <person name="Barreto F.S."/>
            <person name="Watson E.T."/>
            <person name="Lima T.G."/>
            <person name="Willett C.S."/>
            <person name="Edmands S."/>
            <person name="Li W."/>
            <person name="Burton R.S."/>
        </authorList>
    </citation>
    <scope>NUCLEOTIDE SEQUENCE [LARGE SCALE GENOMIC DNA]</scope>
    <source>
        <strain evidence="3 4">San Diego</strain>
    </source>
</reference>
<evidence type="ECO:0000313" key="4">
    <source>
        <dbReference type="Proteomes" id="UP000318571"/>
    </source>
</evidence>
<sequence>MSIFPGKYKRTQEEKYEDFLSKLGVGFMVRKAATVSAPSMEIVDLGGGKWKIITATKLKTMELVFEFGKPVEETTADGREVSTVITQEGNTWNTEQKAKKAGQKDVKVIREFSDKGIAVQMICEDVVSKQFFERS</sequence>
<evidence type="ECO:0000256" key="1">
    <source>
        <dbReference type="ARBA" id="ARBA00008390"/>
    </source>
</evidence>
<dbReference type="CDD" id="cd00742">
    <property type="entry name" value="FABP"/>
    <property type="match status" value="1"/>
</dbReference>